<sequence>MANFFQDNPEIKFHLSHPLLKRIVELKERNYSDFGKYDYAPENFEDALDSYERVLDLAGDVTANIIAPNAEAVDAEGPHVENNRMVYASKTYENLDATIKAGLNGVTMPRRYGGLNFPMAIYSAINEMIACADTGFENIWSLQDCIETLYEFGDEDQRKRYVPRVCNGETMSMDLTEPDAGSDLQSVMLKATFDEENNCWRLNGCKRFITNGDSDIHLVLARSEDGTRDGRGLSMFIYDKRDGGVDVRRIENKLGIHGSPTCELVYKNAKAELCGSRKLGLIKYVMGLMNGARLGIAGQSTGTSQMAYNEALAYAKDRKQFGKAIIEFPAVYDMLATMKAKLDASRTLYYTTSRYVDMYKTLEDIERERKENGERLTAEEKAECKTFSRLADAFTPMAKGMTSEYANQIAYDGIQVHGGSGFMLEYACQRLYRDARILTIYEGTTQLQTVAAGRYITNGFYGQVIAEMLEAGQAPASVGSADWCAEEFLPLKERVAKMAEKYNAAVAYTNNQKNDEFKDLVIRHLYEMAGDCIMAILLIADASKAPELFGKSARVYARHAASEVEKHYDFVMSATAEDLADYRR</sequence>
<name>A0AC61QPU5_9BACT</name>
<evidence type="ECO:0000313" key="1">
    <source>
        <dbReference type="EMBL" id="TGX82056.1"/>
    </source>
</evidence>
<accession>A0AC61QPU5</accession>
<proteinExistence type="predicted"/>
<comment type="caution">
    <text evidence="1">The sequence shown here is derived from an EMBL/GenBank/DDBJ whole genome shotgun (WGS) entry which is preliminary data.</text>
</comment>
<evidence type="ECO:0000313" key="2">
    <source>
        <dbReference type="Proteomes" id="UP000308886"/>
    </source>
</evidence>
<gene>
    <name evidence="1" type="ORF">E5358_08320</name>
</gene>
<organism evidence="1 2">
    <name type="scientific">Palleniella muris</name>
    <dbReference type="NCBI Taxonomy" id="3038145"/>
    <lineage>
        <taxon>Bacteria</taxon>
        <taxon>Pseudomonadati</taxon>
        <taxon>Bacteroidota</taxon>
        <taxon>Bacteroidia</taxon>
        <taxon>Bacteroidales</taxon>
        <taxon>Prevotellaceae</taxon>
        <taxon>Palleniella</taxon>
    </lineage>
</organism>
<protein>
    <submittedName>
        <fullName evidence="1">Acyl-CoA dehydrogenase</fullName>
    </submittedName>
</protein>
<dbReference type="EMBL" id="SRZC01000012">
    <property type="protein sequence ID" value="TGX82056.1"/>
    <property type="molecule type" value="Genomic_DNA"/>
</dbReference>
<dbReference type="Proteomes" id="UP000308886">
    <property type="component" value="Unassembled WGS sequence"/>
</dbReference>
<keyword evidence="2" id="KW-1185">Reference proteome</keyword>
<reference evidence="1" key="1">
    <citation type="submission" date="2019-04" db="EMBL/GenBank/DDBJ databases">
        <title>Microbes associate with the intestines of laboratory mice.</title>
        <authorList>
            <person name="Navarre W."/>
            <person name="Wong E."/>
            <person name="Huang K."/>
            <person name="Tropini C."/>
            <person name="Ng K."/>
            <person name="Yu B."/>
        </authorList>
    </citation>
    <scope>NUCLEOTIDE SEQUENCE</scope>
    <source>
        <strain evidence="1">NM73_A23</strain>
    </source>
</reference>